<feature type="domain" description="DUF547" evidence="2">
    <location>
        <begin position="754"/>
        <end position="885"/>
    </location>
</feature>
<dbReference type="InterPro" id="IPR006869">
    <property type="entry name" value="DUF547"/>
</dbReference>
<evidence type="ECO:0000313" key="4">
    <source>
        <dbReference type="EMBL" id="CAK9874766.1"/>
    </source>
</evidence>
<feature type="compositionally biased region" description="Basic and acidic residues" evidence="1">
    <location>
        <begin position="17"/>
        <end position="26"/>
    </location>
</feature>
<organism evidence="4 5">
    <name type="scientific">Sphagnum jensenii</name>
    <dbReference type="NCBI Taxonomy" id="128206"/>
    <lineage>
        <taxon>Eukaryota</taxon>
        <taxon>Viridiplantae</taxon>
        <taxon>Streptophyta</taxon>
        <taxon>Embryophyta</taxon>
        <taxon>Bryophyta</taxon>
        <taxon>Sphagnophytina</taxon>
        <taxon>Sphagnopsida</taxon>
        <taxon>Sphagnales</taxon>
        <taxon>Sphagnaceae</taxon>
        <taxon>Sphagnum</taxon>
    </lineage>
</organism>
<evidence type="ECO:0000259" key="3">
    <source>
        <dbReference type="Pfam" id="PF14389"/>
    </source>
</evidence>
<feature type="region of interest" description="Disordered" evidence="1">
    <location>
        <begin position="507"/>
        <end position="535"/>
    </location>
</feature>
<dbReference type="Pfam" id="PF04784">
    <property type="entry name" value="DUF547"/>
    <property type="match status" value="1"/>
</dbReference>
<reference evidence="4" key="1">
    <citation type="submission" date="2024-03" db="EMBL/GenBank/DDBJ databases">
        <authorList>
            <consortium name="ELIXIR-Norway"/>
            <consortium name="Elixir Norway"/>
        </authorList>
    </citation>
    <scope>NUCLEOTIDE SEQUENCE</scope>
</reference>
<evidence type="ECO:0000313" key="5">
    <source>
        <dbReference type="Proteomes" id="UP001497522"/>
    </source>
</evidence>
<evidence type="ECO:0000259" key="2">
    <source>
        <dbReference type="Pfam" id="PF04784"/>
    </source>
</evidence>
<dbReference type="Pfam" id="PF14389">
    <property type="entry name" value="Lzipper-MIP1"/>
    <property type="match status" value="1"/>
</dbReference>
<dbReference type="Proteomes" id="UP001497522">
    <property type="component" value="Chromosome 4"/>
</dbReference>
<feature type="compositionally biased region" description="Low complexity" evidence="1">
    <location>
        <begin position="60"/>
        <end position="80"/>
    </location>
</feature>
<evidence type="ECO:0008006" key="6">
    <source>
        <dbReference type="Google" id="ProtNLM"/>
    </source>
</evidence>
<accession>A0ABP1BHJ2</accession>
<feature type="compositionally biased region" description="Polar residues" evidence="1">
    <location>
        <begin position="507"/>
        <end position="524"/>
    </location>
</feature>
<feature type="region of interest" description="Disordered" evidence="1">
    <location>
        <begin position="378"/>
        <end position="400"/>
    </location>
</feature>
<name>A0ABP1BHJ2_9BRYO</name>
<feature type="region of interest" description="Disordered" evidence="1">
    <location>
        <begin position="125"/>
        <end position="144"/>
    </location>
</feature>
<sequence length="973" mass="107362">MIATQVKGIPGGGRAAAAERHSEKNWTKFAVPPPPMKQLPAKENNLRKQQQQQKSTVLISTSMQEESSSSSSSSSELQSTPGSKCCRSVDVVVSNSSSSSSSSSSLKTGKDYAIGARVSSSYLVSKNKKKKSSHFKPGGGGCESSSSTVAVAKLYSIANSFSFQPPSPIPEEQVVDSEEGLVIHEATRNSSNSLQQLLVRTELEDEVLALCKQLEQEQELHTAMEKTLKLHDGHPPGSMPPLDNVPSHLPAAEQKLLLDIAILELEVLKLEMQMGELQWQLAHERSCEHESAVVVNELHSKAQVPSFQLPSIELQQEEDHLYPTTRPVVAHPSSSPVIPYINQLQSPQQSGGGQISRHRVTLKELLHIPCAVAEEDDHVGPQLPLSSPPPPHDPSFSSSAYNNSNCCSLEEMLLRHQSTAISSNSPRLVPVTLSLNATQGTTQYTTAPSPAKSEKTRQIGPQLCVVSSQNTPDYWPELLPSPKYHSIWNILPHDDCSCSSSSSSSQRRCTSTNITNAAEQTSCSEPADSPSEVEKRRMYRSGIMRIRELRSQGLTGDSSEKFSVTTTTRSTTENLSRGTKEDASSRSESQTAADEDFGFRWTSEPINPNKLSEEMVRCMAKIFCHLGMPSNNARMLLQGDQSPTSHLGNQVIESSSLSSVSDSSSLSPPAFVHSPILGLHKQENNIMATNAATTTSSDLYKSRGKLSCADVGPYNHVLEVRWLSVSREQLKYAAQGLAKYRLLVERLQKVDPPKMSHKQKLAFWINIYNTLLMHAFLAYGIPGSELKLFSLMRKAAYCVGGHWFNASVIESCILKGKAMAHRPQFGLMMALQKNKLKEELIKYGINHLEPLVNFALCCGAQFSPMVRVYSAEHVHEELRYAVHSYARAAVGISEKGKLLVPKLLYCYAHEIVEDRVLLDWVCNFLPSTQVAFIFECIQQHSHGHHVQSNNFAVVPFDFSFRYLFPSDICRNLR</sequence>
<feature type="compositionally biased region" description="Polar residues" evidence="1">
    <location>
        <begin position="47"/>
        <end position="59"/>
    </location>
</feature>
<evidence type="ECO:0000256" key="1">
    <source>
        <dbReference type="SAM" id="MobiDB-lite"/>
    </source>
</evidence>
<proteinExistence type="predicted"/>
<keyword evidence="5" id="KW-1185">Reference proteome</keyword>
<feature type="domain" description="Ternary complex factor MIP1 leucine-zipper" evidence="3">
    <location>
        <begin position="199"/>
        <end position="284"/>
    </location>
</feature>
<gene>
    <name evidence="4" type="ORF">CSSPJE1EN2_LOCUS17015</name>
</gene>
<dbReference type="PANTHER" id="PTHR23054:SF53">
    <property type="entry name" value="OS06G0704100 PROTEIN"/>
    <property type="match status" value="1"/>
</dbReference>
<feature type="compositionally biased region" description="Polar residues" evidence="1">
    <location>
        <begin position="552"/>
        <end position="564"/>
    </location>
</feature>
<dbReference type="EMBL" id="OZ023705">
    <property type="protein sequence ID" value="CAK9874766.1"/>
    <property type="molecule type" value="Genomic_DNA"/>
</dbReference>
<protein>
    <recommendedName>
        <fullName evidence="6">DUF547 domain-containing protein</fullName>
    </recommendedName>
</protein>
<dbReference type="InterPro" id="IPR025757">
    <property type="entry name" value="MIP1_Leuzipper"/>
</dbReference>
<feature type="region of interest" description="Disordered" evidence="1">
    <location>
        <begin position="1"/>
        <end position="84"/>
    </location>
</feature>
<feature type="region of interest" description="Disordered" evidence="1">
    <location>
        <begin position="550"/>
        <end position="596"/>
    </location>
</feature>
<dbReference type="PANTHER" id="PTHR23054">
    <property type="entry name" value="TERNARY COMPLEX FACTOR MIP1, LEUCINE-ZIPPER-RELATED"/>
    <property type="match status" value="1"/>
</dbReference>